<protein>
    <submittedName>
        <fullName evidence="4">META domain-containing protein</fullName>
    </submittedName>
</protein>
<evidence type="ECO:0000313" key="4">
    <source>
        <dbReference type="EMBL" id="MFC4297099.1"/>
    </source>
</evidence>
<evidence type="ECO:0000313" key="5">
    <source>
        <dbReference type="Proteomes" id="UP001595756"/>
    </source>
</evidence>
<dbReference type="RefSeq" id="WP_376811661.1">
    <property type="nucleotide sequence ID" value="NZ_JBHSDY010000002.1"/>
</dbReference>
<organism evidence="4 5">
    <name type="scientific">Castellaniella hirudinis</name>
    <dbReference type="NCBI Taxonomy" id="1144617"/>
    <lineage>
        <taxon>Bacteria</taxon>
        <taxon>Pseudomonadati</taxon>
        <taxon>Pseudomonadota</taxon>
        <taxon>Betaproteobacteria</taxon>
        <taxon>Burkholderiales</taxon>
        <taxon>Alcaligenaceae</taxon>
        <taxon>Castellaniella</taxon>
    </lineage>
</organism>
<dbReference type="Pfam" id="PF14302">
    <property type="entry name" value="DUF4377"/>
    <property type="match status" value="1"/>
</dbReference>
<keyword evidence="1" id="KW-0732">Signal</keyword>
<evidence type="ECO:0000256" key="1">
    <source>
        <dbReference type="SAM" id="SignalP"/>
    </source>
</evidence>
<feature type="chain" id="PRO_5045691825" evidence="1">
    <location>
        <begin position="21"/>
        <end position="267"/>
    </location>
</feature>
<dbReference type="PROSITE" id="PS51257">
    <property type="entry name" value="PROKAR_LIPOPROTEIN"/>
    <property type="match status" value="1"/>
</dbReference>
<dbReference type="PANTHER" id="PTHR35535:SF1">
    <property type="entry name" value="HEAT SHOCK PROTEIN HSLJ"/>
    <property type="match status" value="1"/>
</dbReference>
<feature type="domain" description="DUF306" evidence="2">
    <location>
        <begin position="68"/>
        <end position="160"/>
    </location>
</feature>
<proteinExistence type="predicted"/>
<accession>A0ABV8RUX3</accession>
<evidence type="ECO:0000259" key="2">
    <source>
        <dbReference type="Pfam" id="PF03724"/>
    </source>
</evidence>
<comment type="caution">
    <text evidence="4">The sequence shown here is derived from an EMBL/GenBank/DDBJ whole genome shotgun (WGS) entry which is preliminary data.</text>
</comment>
<dbReference type="Proteomes" id="UP001595756">
    <property type="component" value="Unassembled WGS sequence"/>
</dbReference>
<keyword evidence="5" id="KW-1185">Reference proteome</keyword>
<dbReference type="InterPro" id="IPR038670">
    <property type="entry name" value="HslJ-like_sf"/>
</dbReference>
<reference evidence="5" key="1">
    <citation type="journal article" date="2019" name="Int. J. Syst. Evol. Microbiol.">
        <title>The Global Catalogue of Microorganisms (GCM) 10K type strain sequencing project: providing services to taxonomists for standard genome sequencing and annotation.</title>
        <authorList>
            <consortium name="The Broad Institute Genomics Platform"/>
            <consortium name="The Broad Institute Genome Sequencing Center for Infectious Disease"/>
            <person name="Wu L."/>
            <person name="Ma J."/>
        </authorList>
    </citation>
    <scope>NUCLEOTIDE SEQUENCE [LARGE SCALE GENOMIC DNA]</scope>
    <source>
        <strain evidence="5">CGMCC 1.19029</strain>
    </source>
</reference>
<dbReference type="EMBL" id="JBHSDY010000002">
    <property type="protein sequence ID" value="MFC4297099.1"/>
    <property type="molecule type" value="Genomic_DNA"/>
</dbReference>
<feature type="signal peptide" evidence="1">
    <location>
        <begin position="1"/>
        <end position="20"/>
    </location>
</feature>
<feature type="domain" description="DUF4377" evidence="3">
    <location>
        <begin position="181"/>
        <end position="265"/>
    </location>
</feature>
<dbReference type="InterPro" id="IPR005184">
    <property type="entry name" value="DUF306_Meta_HslJ"/>
</dbReference>
<name>A0ABV8RUX3_9BURK</name>
<dbReference type="InterPro" id="IPR025485">
    <property type="entry name" value="DUF4377"/>
</dbReference>
<dbReference type="InterPro" id="IPR053147">
    <property type="entry name" value="Hsp_HslJ-like"/>
</dbReference>
<dbReference type="Gene3D" id="2.40.128.270">
    <property type="match status" value="1"/>
</dbReference>
<evidence type="ECO:0000259" key="3">
    <source>
        <dbReference type="Pfam" id="PF14302"/>
    </source>
</evidence>
<sequence length="267" mass="28456">MKKMLAVSVLALALGACAQAPNEPATTGHAAMTANRAAPALDGTTLSAYDWRLSDAADSQGRPVAALRAGLEQPLRLSFSDTSLNVSGGCNSQFGGYTLASGALTVQGLAGTMKACAPALMQLDTEIAARLKGRLAAEVRGGADAPRLRLTTAGGDVLTFTGTPTPETRYGGPGEIVFLEIAPERAACNHPLMPNHRCLRVRERRYDASGVIQRPAADWQLLYQPIEGYEHQEGEHTIVRVKQFTDPHPPVDRSSRVYILDLVVQRG</sequence>
<dbReference type="Pfam" id="PF03724">
    <property type="entry name" value="META"/>
    <property type="match status" value="1"/>
</dbReference>
<gene>
    <name evidence="4" type="ORF">ACFO0J_03470</name>
</gene>
<dbReference type="PANTHER" id="PTHR35535">
    <property type="entry name" value="HEAT SHOCK PROTEIN HSLJ"/>
    <property type="match status" value="1"/>
</dbReference>